<comment type="caution">
    <text evidence="2">The sequence shown here is derived from an EMBL/GenBank/DDBJ whole genome shotgun (WGS) entry which is preliminary data.</text>
</comment>
<evidence type="ECO:0000313" key="3">
    <source>
        <dbReference type="Proteomes" id="UP000796880"/>
    </source>
</evidence>
<dbReference type="PANTHER" id="PTHR45749:SF37">
    <property type="entry name" value="OS05G0311600 PROTEIN"/>
    <property type="match status" value="1"/>
</dbReference>
<evidence type="ECO:0000259" key="1">
    <source>
        <dbReference type="Pfam" id="PF14291"/>
    </source>
</evidence>
<dbReference type="InterPro" id="IPR025398">
    <property type="entry name" value="DUF4371"/>
</dbReference>
<sequence length="307" mass="35111">MRYGRLVWLGSSQQIDTVMNAQFSQQITQNRLRLNPTIESIRLLTSQGLAFRVNDESHDSSNQENFIELIKAFGRCNIEINNVVLDNALGNVKYIASSIQKEILHIFANKVRKLIREEVGNNKYCILVDEANKEQMTIILRYVDCYGFISERFFNIVSVPDTVASTLKNVISIRNYELKLTRQYEVNRLIMTRELEIDTGPALGLAISSVARLLVDGTVALAFPSKLKHRFSDEAEALLESRKVTFGEFVAEQEQLEYFHLLLRGDMKRQMMKQGSEYYLLSPSEGSETIFFGNKLACVKFGQCLVR</sequence>
<accession>A0A8K0H830</accession>
<keyword evidence="3" id="KW-1185">Reference proteome</keyword>
<feature type="domain" description="DUF4371" evidence="1">
    <location>
        <begin position="13"/>
        <end position="172"/>
    </location>
</feature>
<dbReference type="Proteomes" id="UP000796880">
    <property type="component" value="Unassembled WGS sequence"/>
</dbReference>
<dbReference type="AlphaFoldDB" id="A0A8K0H830"/>
<protein>
    <recommendedName>
        <fullName evidence="1">DUF4371 domain-containing protein</fullName>
    </recommendedName>
</protein>
<gene>
    <name evidence="2" type="ORF">FNV43_RR12504</name>
</gene>
<dbReference type="PANTHER" id="PTHR45749">
    <property type="match status" value="1"/>
</dbReference>
<dbReference type="OrthoDB" id="1165404at2759"/>
<dbReference type="EMBL" id="VOIH02000005">
    <property type="protein sequence ID" value="KAF3447318.1"/>
    <property type="molecule type" value="Genomic_DNA"/>
</dbReference>
<dbReference type="Pfam" id="PF14291">
    <property type="entry name" value="DUF4371"/>
    <property type="match status" value="1"/>
</dbReference>
<name>A0A8K0H830_9ROSA</name>
<evidence type="ECO:0000313" key="2">
    <source>
        <dbReference type="EMBL" id="KAF3447318.1"/>
    </source>
</evidence>
<organism evidence="2 3">
    <name type="scientific">Rhamnella rubrinervis</name>
    <dbReference type="NCBI Taxonomy" id="2594499"/>
    <lineage>
        <taxon>Eukaryota</taxon>
        <taxon>Viridiplantae</taxon>
        <taxon>Streptophyta</taxon>
        <taxon>Embryophyta</taxon>
        <taxon>Tracheophyta</taxon>
        <taxon>Spermatophyta</taxon>
        <taxon>Magnoliopsida</taxon>
        <taxon>eudicotyledons</taxon>
        <taxon>Gunneridae</taxon>
        <taxon>Pentapetalae</taxon>
        <taxon>rosids</taxon>
        <taxon>fabids</taxon>
        <taxon>Rosales</taxon>
        <taxon>Rhamnaceae</taxon>
        <taxon>rhamnoid group</taxon>
        <taxon>Rhamneae</taxon>
        <taxon>Rhamnella</taxon>
    </lineage>
</organism>
<reference evidence="2" key="1">
    <citation type="submission" date="2020-03" db="EMBL/GenBank/DDBJ databases">
        <title>A high-quality chromosome-level genome assembly of a woody plant with both climbing and erect habits, Rhamnella rubrinervis.</title>
        <authorList>
            <person name="Lu Z."/>
            <person name="Yang Y."/>
            <person name="Zhu X."/>
            <person name="Sun Y."/>
        </authorList>
    </citation>
    <scope>NUCLEOTIDE SEQUENCE</scope>
    <source>
        <strain evidence="2">BYM</strain>
        <tissue evidence="2">Leaf</tissue>
    </source>
</reference>
<proteinExistence type="predicted"/>